<gene>
    <name evidence="1" type="ordered locus">YPK_3002</name>
</gene>
<sequence length="45" mass="5021">MLSILYYPVSLIQTEVDDKAIYRSVSEGVISKRVTMTPAARASFI</sequence>
<accession>A0A0H3B4B0</accession>
<reference evidence="1" key="1">
    <citation type="submission" date="2008-02" db="EMBL/GenBank/DDBJ databases">
        <title>Complete sequence of Yersinia pseudotuberculosis YPIII.</title>
        <authorList>
            <consortium name="US DOE Joint Genome Institute"/>
            <person name="Challacombe J.F."/>
            <person name="Bruce D."/>
            <person name="Detter J.C."/>
            <person name="Green L."/>
            <person name="Land M."/>
            <person name="Munk C."/>
            <person name="Lindler L.E."/>
            <person name="Nikolich M.P."/>
            <person name="Brettin T."/>
        </authorList>
    </citation>
    <scope>NUCLEOTIDE SEQUENCE</scope>
    <source>
        <strain evidence="1">YPIII</strain>
    </source>
</reference>
<dbReference type="KEGG" id="ypy:YPK_3002"/>
<dbReference type="AlphaFoldDB" id="A0A0H3B4B0"/>
<proteinExistence type="predicted"/>
<name>A0A0H3B4B0_YERPY</name>
<evidence type="ECO:0000313" key="1">
    <source>
        <dbReference type="EMBL" id="ACA69276.1"/>
    </source>
</evidence>
<organism evidence="1">
    <name type="scientific">Yersinia pseudotuberculosis serotype O:3 (strain YPIII)</name>
    <dbReference type="NCBI Taxonomy" id="502800"/>
    <lineage>
        <taxon>Bacteria</taxon>
        <taxon>Pseudomonadati</taxon>
        <taxon>Pseudomonadota</taxon>
        <taxon>Gammaproteobacteria</taxon>
        <taxon>Enterobacterales</taxon>
        <taxon>Yersiniaceae</taxon>
        <taxon>Yersinia</taxon>
    </lineage>
</organism>
<protein>
    <submittedName>
        <fullName evidence="1">Uncharacterized protein</fullName>
    </submittedName>
</protein>
<dbReference type="EMBL" id="CP000950">
    <property type="protein sequence ID" value="ACA69276.1"/>
    <property type="molecule type" value="Genomic_DNA"/>
</dbReference>